<evidence type="ECO:0000256" key="1">
    <source>
        <dbReference type="ARBA" id="ARBA00004442"/>
    </source>
</evidence>
<comment type="caution">
    <text evidence="9">The sequence shown here is derived from an EMBL/GenBank/DDBJ whole genome shotgun (WGS) entry which is preliminary data.</text>
</comment>
<dbReference type="GO" id="GO:0009279">
    <property type="term" value="C:cell outer membrane"/>
    <property type="evidence" value="ECO:0007669"/>
    <property type="project" value="UniProtKB-SubCell"/>
</dbReference>
<evidence type="ECO:0000313" key="10">
    <source>
        <dbReference type="Proteomes" id="UP001209317"/>
    </source>
</evidence>
<evidence type="ECO:0000256" key="6">
    <source>
        <dbReference type="SAM" id="SignalP"/>
    </source>
</evidence>
<gene>
    <name evidence="9" type="ORF">OD355_03290</name>
</gene>
<name>A0AAE3IK38_9BACT</name>
<keyword evidence="3 6" id="KW-0732">Signal</keyword>
<organism evidence="9 10">
    <name type="scientific">Haoranjiania flava</name>
    <dbReference type="NCBI Taxonomy" id="1856322"/>
    <lineage>
        <taxon>Bacteria</taxon>
        <taxon>Pseudomonadati</taxon>
        <taxon>Bacteroidota</taxon>
        <taxon>Chitinophagia</taxon>
        <taxon>Chitinophagales</taxon>
        <taxon>Chitinophagaceae</taxon>
        <taxon>Haoranjiania</taxon>
    </lineage>
</organism>
<dbReference type="Proteomes" id="UP001209317">
    <property type="component" value="Unassembled WGS sequence"/>
</dbReference>
<dbReference type="Pfam" id="PF07980">
    <property type="entry name" value="SusD_RagB"/>
    <property type="match status" value="1"/>
</dbReference>
<dbReference type="InterPro" id="IPR012944">
    <property type="entry name" value="SusD_RagB_dom"/>
</dbReference>
<dbReference type="Gene3D" id="1.25.40.390">
    <property type="match status" value="1"/>
</dbReference>
<comment type="similarity">
    <text evidence="2">Belongs to the SusD family.</text>
</comment>
<dbReference type="EMBL" id="JAOTPL010000003">
    <property type="protein sequence ID" value="MCU7693535.1"/>
    <property type="molecule type" value="Genomic_DNA"/>
</dbReference>
<keyword evidence="4" id="KW-0472">Membrane</keyword>
<evidence type="ECO:0000259" key="7">
    <source>
        <dbReference type="Pfam" id="PF07980"/>
    </source>
</evidence>
<evidence type="ECO:0000256" key="5">
    <source>
        <dbReference type="ARBA" id="ARBA00023237"/>
    </source>
</evidence>
<evidence type="ECO:0000256" key="3">
    <source>
        <dbReference type="ARBA" id="ARBA00022729"/>
    </source>
</evidence>
<dbReference type="InterPro" id="IPR033985">
    <property type="entry name" value="SusD-like_N"/>
</dbReference>
<comment type="subcellular location">
    <subcellularLocation>
        <location evidence="1">Cell outer membrane</location>
    </subcellularLocation>
</comment>
<sequence>MKKYILIIGFLLFTASLFTACDDKLNLDAPDKLTSKNYWRTQADAESGLAAVYSKLEGATDIWEFAEVKYPVEAYREDICAIGTDALNYPNWVELYNFTYTNGNSQFSSFWQNHYTGISYANQVLTKVPAINMDQALRSQILAEAHFLRAYYHMKLILNWEKIIIRNEYITDEAQISKPLSGRTEAWDFIVKEFENAIANLPAKQPSERKGRANKNAAYAYLGYCLLTRAYEEPAKKADYLSRAEAAFKNVSGYSLVPNFISMFDGTNKNSEESIFELQFTDNTSNGASYRTALHKWIATGEIGGWDEIAPSTMLIEEFKKEGRTSSKGMYDSRMYQTMFFNDPYFNDNAGRVYGSTYDDFFGKGSEKASFRKFLPPTWADMEKSRTAINIPLMRYADVLLLLAETLNEQGKTAEAVPLINQVRARADMPSIAASSSAGAVRQQIEHERILEFALENTRFYDLRRWGKTKQALAAVGRTGFNPEKNNFYPVPLLEVKSNDQIN</sequence>
<accession>A0AAE3IK38</accession>
<evidence type="ECO:0000259" key="8">
    <source>
        <dbReference type="Pfam" id="PF14322"/>
    </source>
</evidence>
<feature type="domain" description="SusD-like N-terminal" evidence="8">
    <location>
        <begin position="84"/>
        <end position="222"/>
    </location>
</feature>
<proteinExistence type="inferred from homology"/>
<reference evidence="9" key="1">
    <citation type="submission" date="2022-10" db="EMBL/GenBank/DDBJ databases">
        <authorList>
            <person name="Kim H.S."/>
            <person name="Kim J.-S."/>
            <person name="Suh M.K."/>
            <person name="Eom M.K."/>
            <person name="Lee J.-S."/>
        </authorList>
    </citation>
    <scope>NUCLEOTIDE SEQUENCE</scope>
    <source>
        <strain evidence="9">LIP-5</strain>
    </source>
</reference>
<dbReference type="AlphaFoldDB" id="A0AAE3IK38"/>
<feature type="chain" id="PRO_5041937701" evidence="6">
    <location>
        <begin position="21"/>
        <end position="503"/>
    </location>
</feature>
<dbReference type="Pfam" id="PF14322">
    <property type="entry name" value="SusD-like_3"/>
    <property type="match status" value="1"/>
</dbReference>
<feature type="domain" description="RagB/SusD" evidence="7">
    <location>
        <begin position="273"/>
        <end position="473"/>
    </location>
</feature>
<dbReference type="InterPro" id="IPR011990">
    <property type="entry name" value="TPR-like_helical_dom_sf"/>
</dbReference>
<keyword evidence="10" id="KW-1185">Reference proteome</keyword>
<evidence type="ECO:0000256" key="4">
    <source>
        <dbReference type="ARBA" id="ARBA00023136"/>
    </source>
</evidence>
<protein>
    <submittedName>
        <fullName evidence="9">RagB/SusD family nutrient uptake outer membrane protein</fullName>
    </submittedName>
</protein>
<evidence type="ECO:0000256" key="2">
    <source>
        <dbReference type="ARBA" id="ARBA00006275"/>
    </source>
</evidence>
<dbReference type="SUPFAM" id="SSF48452">
    <property type="entry name" value="TPR-like"/>
    <property type="match status" value="1"/>
</dbReference>
<keyword evidence="5" id="KW-0998">Cell outer membrane</keyword>
<evidence type="ECO:0000313" key="9">
    <source>
        <dbReference type="EMBL" id="MCU7693535.1"/>
    </source>
</evidence>
<feature type="signal peptide" evidence="6">
    <location>
        <begin position="1"/>
        <end position="20"/>
    </location>
</feature>
<dbReference type="RefSeq" id="WP_263037023.1">
    <property type="nucleotide sequence ID" value="NZ_JAOTPL010000003.1"/>
</dbReference>
<dbReference type="PROSITE" id="PS51257">
    <property type="entry name" value="PROKAR_LIPOPROTEIN"/>
    <property type="match status" value="1"/>
</dbReference>
<dbReference type="CDD" id="cd08977">
    <property type="entry name" value="SusD"/>
    <property type="match status" value="1"/>
</dbReference>